<protein>
    <recommendedName>
        <fullName evidence="16">Helicase domino</fullName>
    </recommendedName>
</protein>
<feature type="region of interest" description="Disordered" evidence="10">
    <location>
        <begin position="1703"/>
        <end position="1728"/>
    </location>
</feature>
<dbReference type="Pfam" id="PF07529">
    <property type="entry name" value="HSA"/>
    <property type="match status" value="1"/>
</dbReference>
<feature type="region of interest" description="Disordered" evidence="10">
    <location>
        <begin position="477"/>
        <end position="507"/>
    </location>
</feature>
<dbReference type="EMBL" id="CAVLEF010000156">
    <property type="protein sequence ID" value="CAK1552715.1"/>
    <property type="molecule type" value="Genomic_DNA"/>
</dbReference>
<dbReference type="SUPFAM" id="SSF52540">
    <property type="entry name" value="P-loop containing nucleoside triphosphate hydrolases"/>
    <property type="match status" value="2"/>
</dbReference>
<dbReference type="PROSITE" id="PS51204">
    <property type="entry name" value="HSA"/>
    <property type="match status" value="1"/>
</dbReference>
<gene>
    <name evidence="14" type="ORF">LNINA_LOCUS11746</name>
</gene>
<feature type="region of interest" description="Disordered" evidence="10">
    <location>
        <begin position="1833"/>
        <end position="1857"/>
    </location>
</feature>
<feature type="domain" description="Helicase ATP-binding" evidence="11">
    <location>
        <begin position="573"/>
        <end position="738"/>
    </location>
</feature>
<feature type="region of interest" description="Disordered" evidence="10">
    <location>
        <begin position="75"/>
        <end position="96"/>
    </location>
</feature>
<dbReference type="InterPro" id="IPR027417">
    <property type="entry name" value="P-loop_NTPase"/>
</dbReference>
<evidence type="ECO:0000256" key="4">
    <source>
        <dbReference type="ARBA" id="ARBA00022801"/>
    </source>
</evidence>
<evidence type="ECO:0000256" key="1">
    <source>
        <dbReference type="ARBA" id="ARBA00004123"/>
    </source>
</evidence>
<comment type="caution">
    <text evidence="14">The sequence shown here is derived from an EMBL/GenBank/DDBJ whole genome shotgun (WGS) entry which is preliminary data.</text>
</comment>
<evidence type="ECO:0000256" key="5">
    <source>
        <dbReference type="ARBA" id="ARBA00022806"/>
    </source>
</evidence>
<feature type="compositionally biased region" description="Low complexity" evidence="10">
    <location>
        <begin position="539"/>
        <end position="550"/>
    </location>
</feature>
<name>A0AAV1JWP9_9NEOP</name>
<evidence type="ECO:0000256" key="9">
    <source>
        <dbReference type="ARBA" id="ARBA00023242"/>
    </source>
</evidence>
<feature type="compositionally biased region" description="Basic and acidic residues" evidence="10">
    <location>
        <begin position="1411"/>
        <end position="1434"/>
    </location>
</feature>
<dbReference type="GO" id="GO:0003677">
    <property type="term" value="F:DNA binding"/>
    <property type="evidence" value="ECO:0007669"/>
    <property type="project" value="UniProtKB-KW"/>
</dbReference>
<dbReference type="PROSITE" id="PS51192">
    <property type="entry name" value="HELICASE_ATP_BIND_1"/>
    <property type="match status" value="1"/>
</dbReference>
<evidence type="ECO:0000259" key="13">
    <source>
        <dbReference type="PROSITE" id="PS51204"/>
    </source>
</evidence>
<dbReference type="CDD" id="cd18793">
    <property type="entry name" value="SF2_C_SNF"/>
    <property type="match status" value="1"/>
</dbReference>
<dbReference type="InterPro" id="IPR038718">
    <property type="entry name" value="SNF2-like_sf"/>
</dbReference>
<feature type="region of interest" description="Disordered" evidence="10">
    <location>
        <begin position="1511"/>
        <end position="1552"/>
    </location>
</feature>
<dbReference type="SMART" id="SM00573">
    <property type="entry name" value="HSA"/>
    <property type="match status" value="1"/>
</dbReference>
<dbReference type="Proteomes" id="UP001497472">
    <property type="component" value="Unassembled WGS sequence"/>
</dbReference>
<feature type="compositionally biased region" description="Basic residues" evidence="10">
    <location>
        <begin position="1848"/>
        <end position="1857"/>
    </location>
</feature>
<feature type="compositionally biased region" description="Low complexity" evidence="10">
    <location>
        <begin position="1718"/>
        <end position="1728"/>
    </location>
</feature>
<evidence type="ECO:0000256" key="2">
    <source>
        <dbReference type="ARBA" id="ARBA00009220"/>
    </source>
</evidence>
<dbReference type="SMART" id="SM00490">
    <property type="entry name" value="HELICc"/>
    <property type="match status" value="1"/>
</dbReference>
<evidence type="ECO:0000256" key="7">
    <source>
        <dbReference type="ARBA" id="ARBA00022853"/>
    </source>
</evidence>
<feature type="region of interest" description="Disordered" evidence="10">
    <location>
        <begin position="1411"/>
        <end position="1436"/>
    </location>
</feature>
<feature type="compositionally biased region" description="Basic and acidic residues" evidence="10">
    <location>
        <begin position="1644"/>
        <end position="1666"/>
    </location>
</feature>
<dbReference type="GO" id="GO:0006338">
    <property type="term" value="P:chromatin remodeling"/>
    <property type="evidence" value="ECO:0007669"/>
    <property type="project" value="TreeGrafter"/>
</dbReference>
<feature type="compositionally biased region" description="Basic and acidic residues" evidence="10">
    <location>
        <begin position="1603"/>
        <end position="1616"/>
    </location>
</feature>
<dbReference type="CDD" id="cd18003">
    <property type="entry name" value="DEXQc_SRCAP"/>
    <property type="match status" value="1"/>
</dbReference>
<dbReference type="PROSITE" id="PS51194">
    <property type="entry name" value="HELICASE_CTER"/>
    <property type="match status" value="1"/>
</dbReference>
<evidence type="ECO:0008006" key="16">
    <source>
        <dbReference type="Google" id="ProtNLM"/>
    </source>
</evidence>
<evidence type="ECO:0000259" key="11">
    <source>
        <dbReference type="PROSITE" id="PS51192"/>
    </source>
</evidence>
<feature type="region of interest" description="Disordered" evidence="10">
    <location>
        <begin position="418"/>
        <end position="456"/>
    </location>
</feature>
<comment type="similarity">
    <text evidence="2">Belongs to the SNF2/RAD54 helicase family. SWR1 subfamily.</text>
</comment>
<dbReference type="Pfam" id="PF00271">
    <property type="entry name" value="Helicase_C"/>
    <property type="match status" value="1"/>
</dbReference>
<dbReference type="FunFam" id="3.40.50.10810:FF:000005">
    <property type="entry name" value="Photoperiod-independent early flowering 1"/>
    <property type="match status" value="1"/>
</dbReference>
<organism evidence="14 15">
    <name type="scientific">Leptosia nina</name>
    <dbReference type="NCBI Taxonomy" id="320188"/>
    <lineage>
        <taxon>Eukaryota</taxon>
        <taxon>Metazoa</taxon>
        <taxon>Ecdysozoa</taxon>
        <taxon>Arthropoda</taxon>
        <taxon>Hexapoda</taxon>
        <taxon>Insecta</taxon>
        <taxon>Pterygota</taxon>
        <taxon>Neoptera</taxon>
        <taxon>Endopterygota</taxon>
        <taxon>Lepidoptera</taxon>
        <taxon>Glossata</taxon>
        <taxon>Ditrysia</taxon>
        <taxon>Papilionoidea</taxon>
        <taxon>Pieridae</taxon>
        <taxon>Pierinae</taxon>
        <taxon>Leptosia</taxon>
    </lineage>
</organism>
<feature type="compositionally biased region" description="Acidic residues" evidence="10">
    <location>
        <begin position="370"/>
        <end position="386"/>
    </location>
</feature>
<dbReference type="PANTHER" id="PTHR45685:SF1">
    <property type="entry name" value="HELICASE SRCAP"/>
    <property type="match status" value="1"/>
</dbReference>
<feature type="domain" description="Helicase C-terminal" evidence="12">
    <location>
        <begin position="1124"/>
        <end position="1279"/>
    </location>
</feature>
<feature type="compositionally biased region" description="Gly residues" evidence="10">
    <location>
        <begin position="1707"/>
        <end position="1717"/>
    </location>
</feature>
<keyword evidence="8" id="KW-0238">DNA-binding</keyword>
<dbReference type="InterPro" id="IPR014001">
    <property type="entry name" value="Helicase_ATP-bd"/>
</dbReference>
<keyword evidence="5" id="KW-0347">Helicase</keyword>
<dbReference type="PANTHER" id="PTHR45685">
    <property type="entry name" value="HELICASE SRCAP-RELATED"/>
    <property type="match status" value="1"/>
</dbReference>
<dbReference type="GO" id="GO:0042393">
    <property type="term" value="F:histone binding"/>
    <property type="evidence" value="ECO:0007669"/>
    <property type="project" value="TreeGrafter"/>
</dbReference>
<dbReference type="InterPro" id="IPR050520">
    <property type="entry name" value="INO80/SWR1_helicase"/>
</dbReference>
<dbReference type="Gene3D" id="1.20.120.850">
    <property type="entry name" value="SWI2/SNF2 ATPases, N-terminal domain"/>
    <property type="match status" value="1"/>
</dbReference>
<proteinExistence type="inferred from homology"/>
<evidence type="ECO:0000256" key="6">
    <source>
        <dbReference type="ARBA" id="ARBA00022840"/>
    </source>
</evidence>
<keyword evidence="7" id="KW-0156">Chromatin regulator</keyword>
<dbReference type="GO" id="GO:0005524">
    <property type="term" value="F:ATP binding"/>
    <property type="evidence" value="ECO:0007669"/>
    <property type="project" value="UniProtKB-KW"/>
</dbReference>
<dbReference type="InterPro" id="IPR000330">
    <property type="entry name" value="SNF2_N"/>
</dbReference>
<dbReference type="GO" id="GO:0004386">
    <property type="term" value="F:helicase activity"/>
    <property type="evidence" value="ECO:0007669"/>
    <property type="project" value="UniProtKB-KW"/>
</dbReference>
<feature type="compositionally biased region" description="Basic and acidic residues" evidence="10">
    <location>
        <begin position="445"/>
        <end position="456"/>
    </location>
</feature>
<evidence type="ECO:0000256" key="3">
    <source>
        <dbReference type="ARBA" id="ARBA00022741"/>
    </source>
</evidence>
<keyword evidence="4" id="KW-0378">Hydrolase</keyword>
<feature type="compositionally biased region" description="Basic residues" evidence="10">
    <location>
        <begin position="1617"/>
        <end position="1628"/>
    </location>
</feature>
<keyword evidence="3" id="KW-0547">Nucleotide-binding</keyword>
<dbReference type="InterPro" id="IPR001650">
    <property type="entry name" value="Helicase_C-like"/>
</dbReference>
<feature type="region of interest" description="Disordered" evidence="10">
    <location>
        <begin position="358"/>
        <end position="386"/>
    </location>
</feature>
<evidence type="ECO:0000313" key="15">
    <source>
        <dbReference type="Proteomes" id="UP001497472"/>
    </source>
</evidence>
<dbReference type="Gene3D" id="3.40.50.300">
    <property type="entry name" value="P-loop containing nucleotide triphosphate hydrolases"/>
    <property type="match status" value="1"/>
</dbReference>
<dbReference type="Pfam" id="PF00176">
    <property type="entry name" value="SNF2-rel_dom"/>
    <property type="match status" value="1"/>
</dbReference>
<evidence type="ECO:0000313" key="14">
    <source>
        <dbReference type="EMBL" id="CAK1552715.1"/>
    </source>
</evidence>
<dbReference type="Gene3D" id="3.40.50.10810">
    <property type="entry name" value="Tandem AAA-ATPase domain"/>
    <property type="match status" value="1"/>
</dbReference>
<feature type="region of interest" description="Disordered" evidence="10">
    <location>
        <begin position="947"/>
        <end position="973"/>
    </location>
</feature>
<dbReference type="GO" id="GO:0016887">
    <property type="term" value="F:ATP hydrolysis activity"/>
    <property type="evidence" value="ECO:0007669"/>
    <property type="project" value="TreeGrafter"/>
</dbReference>
<dbReference type="InterPro" id="IPR049730">
    <property type="entry name" value="SNF2/RAD54-like_C"/>
</dbReference>
<feature type="domain" description="HSA" evidence="13">
    <location>
        <begin position="230"/>
        <end position="302"/>
    </location>
</feature>
<evidence type="ECO:0000256" key="10">
    <source>
        <dbReference type="SAM" id="MobiDB-lite"/>
    </source>
</evidence>
<evidence type="ECO:0000259" key="12">
    <source>
        <dbReference type="PROSITE" id="PS51194"/>
    </source>
</evidence>
<keyword evidence="9" id="KW-0539">Nucleus</keyword>
<feature type="compositionally biased region" description="Low complexity" evidence="10">
    <location>
        <begin position="1833"/>
        <end position="1847"/>
    </location>
</feature>
<comment type="subcellular location">
    <subcellularLocation>
        <location evidence="1">Nucleus</location>
    </subcellularLocation>
</comment>
<evidence type="ECO:0000256" key="8">
    <source>
        <dbReference type="ARBA" id="ARBA00023125"/>
    </source>
</evidence>
<keyword evidence="15" id="KW-1185">Reference proteome</keyword>
<dbReference type="InterPro" id="IPR014012">
    <property type="entry name" value="HSA_dom"/>
</dbReference>
<reference evidence="14 15" key="1">
    <citation type="submission" date="2023-11" db="EMBL/GenBank/DDBJ databases">
        <authorList>
            <person name="Okamura Y."/>
        </authorList>
    </citation>
    <scope>NUCLEOTIDE SEQUENCE [LARGE SCALE GENOMIC DNA]</scope>
</reference>
<feature type="region of interest" description="Disordered" evidence="10">
    <location>
        <begin position="531"/>
        <end position="550"/>
    </location>
</feature>
<dbReference type="SMART" id="SM00487">
    <property type="entry name" value="DEXDc"/>
    <property type="match status" value="1"/>
</dbReference>
<keyword evidence="6" id="KW-0067">ATP-binding</keyword>
<feature type="region of interest" description="Disordered" evidence="10">
    <location>
        <begin position="1600"/>
        <end position="1668"/>
    </location>
</feature>
<accession>A0AAV1JWP9</accession>
<dbReference type="GO" id="GO:0000812">
    <property type="term" value="C:Swr1 complex"/>
    <property type="evidence" value="ECO:0007669"/>
    <property type="project" value="TreeGrafter"/>
</dbReference>
<sequence length="1857" mass="205688">MVLADHLRFVRNQYGHCRDCCQKSKCSNRNTIRKCGVHCTCSQCLSVSGRNEPALVLSTGSAVLLMGVERGSSDGAGGLNGAASGRSEEPARKRPKLILADDASPLRKRILEYKLLRLKNLRDRFTDQLNEQYFLEAGGNMMDYAAWRKRPPAPQLVAFIEARRPAATLPPPPEPEIVEPPVEPVPPPLSVIAPAVSAADEMVEKAKQEAYVAGRVGELMRLGLWSERRLPRVLDPPRAKTHWDYLLEEMAWLAQDFAHERKWKKQAAKKCARAVQKYFQDKALAAQKAEKAQELQLRKIAAFAAKEIRTFWANVEKVVEWKRERRVERARKEALDEQLSYIVDRTERYSRQLAANLHAPAQQALPNNISDDEFEPRDDSDDDEETIAAAEQEAAHDATDHRQELDALRRESSLDLRDLLPPGYLPAHSPPPSGDSADDEETIAEQERNERPEDTAAELDALRHEADLDIDELMRKYKSQPPTPSDAHSAPSDETESEGESSSSEHLEALMETDGASEVEGAGTQRVEAAASLAQSLQPTGTTLSSTSVGTPVPRLLRHSLREYQHVGLHWLATMHARCLNGILADEMGLGKTIQTIALLAHLALERHDWGPHLVVAPTSVVLNWEMEFKKWCPAFKLLTYYGTIKERKLKRVGWTKTNSFHVCITSYKLVVQDHQSFRRKRWKYLILDEAQNIKNFKSQRWQMLLNFQTERRLLLTGTPLQNSLLELWSLMHFLMPDVFASHSEFREWFAPVAGIADGTHRYSDDLVRRLHEILRPFLLRRLKADVERQMPRKYEHVVMCRLARRQRFLYDDFMSRAKTKESLASGNLLSVINVLMQLRKVCNHPDLFEPRPVTSPLHLSALQLRVPALVLVSEIAVREDVAASLAGDLASLELCGGEAFAAHRARHLAPPRRLVEELAGPAPCARAPRPPPAALRLHLRLVPRAPPSAARAAPPPRLLSAPTLRSTPAASAQSVAEATAGAGARLEAARRGCFRRLAAVNERRCWRLPLYGADLRTALEVQTPPPSIPSLSPKTIDDVLREMHDLIDRFGVCCGGCRAPASALVAGRGVGAREWRRSVDRLNRDLAPSLRAALRSLHTPVLRQAVAFPHPRLLQYDCGKLQTLDSLLRRLRAGGHRVLIFTQMTRVLDVLEAFLSLHGHTYLRLDGSTRVDVRQPLVDRFNSDPRIFAFILSTRSGGVGLNLTGADSVVFYDSDWNPTMDAQAQDRCHRIGQTRDVHVYRLVTAATVEENILRKAEQKRTLGNLAIEDGHFTTSYLRAANIQELFGGSGDPVKEGSAETASGEGELESALAACEDEADAVAAQAARAEAQGDLAEFDENVPLDDLSDTPATANQHPDQKDEFAALMKQLSPVERYAMRVVEASEAGGEAERAALADMRRQLRDWEQARRNLRDQADATQRDERLSSPDRNDADANEVLTYSGEDARTQVWLSDLGAVENMPIWCPPTPPSSDSDVYCESWARALYRRGAAADALLPAVRWRDARSARSPRRIRPAARAAPAPPSLFGARPRPRLRPAHSHPPLRDPALPPPDWAACEEAALRRALRSQRLPAEPAAALAPNWEWLAELVNEVSRAYRSPRACRDRHDALADPERARRKHRKPAPARRRADDEAPRPPLSRLDAMRDAAERRRAAPKRRLDDAAHRNPKHAALLADHGVDYEAPPTPMEVATRRAERIAKEKMKGASGGSGGGGVTNAGPSTGAPQRVVVAGGGGASAQVVYRQQALAARHHLKILHHSAPPHSQSVVTSGSGTSVGGMVASVASVEAATAATGVAGQNALRTLQLQQLALRRGARPHQHVVLAHLAPAPAVAQQTVPTTQQSATTQHHHSHDTRH</sequence>